<dbReference type="CDD" id="cd00609">
    <property type="entry name" value="AAT_like"/>
    <property type="match status" value="1"/>
</dbReference>
<dbReference type="GO" id="GO:0030170">
    <property type="term" value="F:pyridoxal phosphate binding"/>
    <property type="evidence" value="ECO:0007669"/>
    <property type="project" value="InterPro"/>
</dbReference>
<name>J9H6A5_9ZZZZ</name>
<dbReference type="PROSITE" id="PS00105">
    <property type="entry name" value="AA_TRANSFER_CLASS_1"/>
    <property type="match status" value="1"/>
</dbReference>
<dbReference type="EMBL" id="AMCI01000363">
    <property type="protein sequence ID" value="EJX09575.1"/>
    <property type="molecule type" value="Genomic_DNA"/>
</dbReference>
<proteinExistence type="predicted"/>
<dbReference type="InterPro" id="IPR015421">
    <property type="entry name" value="PyrdxlP-dep_Trfase_major"/>
</dbReference>
<dbReference type="InterPro" id="IPR015422">
    <property type="entry name" value="PyrdxlP-dep_Trfase_small"/>
</dbReference>
<dbReference type="Pfam" id="PF00155">
    <property type="entry name" value="Aminotran_1_2"/>
    <property type="match status" value="1"/>
</dbReference>
<organism evidence="4">
    <name type="scientific">gut metagenome</name>
    <dbReference type="NCBI Taxonomy" id="749906"/>
    <lineage>
        <taxon>unclassified sequences</taxon>
        <taxon>metagenomes</taxon>
        <taxon>organismal metagenomes</taxon>
    </lineage>
</organism>
<dbReference type="InterPro" id="IPR004839">
    <property type="entry name" value="Aminotransferase_I/II_large"/>
</dbReference>
<evidence type="ECO:0000256" key="2">
    <source>
        <dbReference type="ARBA" id="ARBA00022898"/>
    </source>
</evidence>
<dbReference type="Gene3D" id="3.90.1150.10">
    <property type="entry name" value="Aspartate Aminotransferase, domain 1"/>
    <property type="match status" value="1"/>
</dbReference>
<dbReference type="PANTHER" id="PTHR42885">
    <property type="entry name" value="HISTIDINOL-PHOSPHATE AMINOTRANSFERASE-RELATED"/>
    <property type="match status" value="1"/>
</dbReference>
<reference evidence="4" key="1">
    <citation type="journal article" date="2012" name="PLoS ONE">
        <title>Gene sets for utilization of primary and secondary nutrition supplies in the distal gut of endangered iberian lynx.</title>
        <authorList>
            <person name="Alcaide M."/>
            <person name="Messina E."/>
            <person name="Richter M."/>
            <person name="Bargiela R."/>
            <person name="Peplies J."/>
            <person name="Huws S.A."/>
            <person name="Newbold C.J."/>
            <person name="Golyshin P.N."/>
            <person name="Simon M.A."/>
            <person name="Lopez G."/>
            <person name="Yakimov M.M."/>
            <person name="Ferrer M."/>
        </authorList>
    </citation>
    <scope>NUCLEOTIDE SEQUENCE</scope>
</reference>
<dbReference type="InterPro" id="IPR015424">
    <property type="entry name" value="PyrdxlP-dep_Trfase"/>
</dbReference>
<comment type="caution">
    <text evidence="4">The sequence shown here is derived from an EMBL/GenBank/DDBJ whole genome shotgun (WGS) entry which is preliminary data.</text>
</comment>
<accession>J9H6A5</accession>
<dbReference type="InterPro" id="IPR004838">
    <property type="entry name" value="NHTrfase_class1_PyrdxlP-BS"/>
</dbReference>
<evidence type="ECO:0000259" key="3">
    <source>
        <dbReference type="Pfam" id="PF00155"/>
    </source>
</evidence>
<keyword evidence="2" id="KW-0663">Pyridoxal phosphate</keyword>
<dbReference type="GO" id="GO:0003824">
    <property type="term" value="F:catalytic activity"/>
    <property type="evidence" value="ECO:0007669"/>
    <property type="project" value="InterPro"/>
</dbReference>
<protein>
    <submittedName>
        <fullName evidence="4">L-threonine-O-3-phosphate decarboxylase</fullName>
    </submittedName>
</protein>
<dbReference type="PANTHER" id="PTHR42885:SF1">
    <property type="entry name" value="THREONINE-PHOSPHATE DECARBOXYLASE"/>
    <property type="match status" value="1"/>
</dbReference>
<dbReference type="Gene3D" id="3.40.640.10">
    <property type="entry name" value="Type I PLP-dependent aspartate aminotransferase-like (Major domain)"/>
    <property type="match status" value="1"/>
</dbReference>
<evidence type="ECO:0000256" key="1">
    <source>
        <dbReference type="ARBA" id="ARBA00001933"/>
    </source>
</evidence>
<evidence type="ECO:0000313" key="4">
    <source>
        <dbReference type="EMBL" id="EJX09575.1"/>
    </source>
</evidence>
<sequence>MIEGHGDDAYHYTDIRSNFSSNVYSSVDHRGLKQYLVQHLDDLRTYPEPEPRSLEALLARHLSLSADQVCVTNGATEAIYLIAQAYRMQTSAVWMPTFSEYADACRLHGHRVLSVYGLDRLPSGVRLVWLCNPNNPTGEVRNREQLLTCIREHPQCLFVIDQSYEAFTRSSLLAASEAAALPNVLLLHSCTKRYAIPGLRLGYVTGAAELLQELRSQRMPWSVNALALAAGTYLLEHPGEASFDLKALLQEKARLTAALQEVGGLEVWPSDTHYFLVQLRMGKAAALKDFLAREYGLLIRDASNFEGLDERFFRIATQTPDANDRLVAGIRTWMYEG</sequence>
<comment type="cofactor">
    <cofactor evidence="1">
        <name>pyridoxal 5'-phosphate</name>
        <dbReference type="ChEBI" id="CHEBI:597326"/>
    </cofactor>
</comment>
<feature type="domain" description="Aminotransferase class I/classII large" evidence="3">
    <location>
        <begin position="38"/>
        <end position="329"/>
    </location>
</feature>
<dbReference type="SUPFAM" id="SSF53383">
    <property type="entry name" value="PLP-dependent transferases"/>
    <property type="match status" value="1"/>
</dbReference>
<dbReference type="AlphaFoldDB" id="J9H6A5"/>
<gene>
    <name evidence="4" type="ORF">EVA_02326</name>
</gene>